<dbReference type="AlphaFoldDB" id="A0A368VTG7"/>
<accession>A0A368VTG7</accession>
<organism evidence="3 4">
    <name type="scientific">Halopolyspora algeriensis</name>
    <dbReference type="NCBI Taxonomy" id="1500506"/>
    <lineage>
        <taxon>Bacteria</taxon>
        <taxon>Bacillati</taxon>
        <taxon>Actinomycetota</taxon>
        <taxon>Actinomycetes</taxon>
        <taxon>Actinomycetes incertae sedis</taxon>
        <taxon>Halopolyspora</taxon>
    </lineage>
</organism>
<gene>
    <name evidence="3" type="ORF">DFQ14_103248</name>
</gene>
<dbReference type="Proteomes" id="UP000253495">
    <property type="component" value="Unassembled WGS sequence"/>
</dbReference>
<comment type="caution">
    <text evidence="3">The sequence shown here is derived from an EMBL/GenBank/DDBJ whole genome shotgun (WGS) entry which is preliminary data.</text>
</comment>
<feature type="compositionally biased region" description="Basic and acidic residues" evidence="2">
    <location>
        <begin position="1"/>
        <end position="24"/>
    </location>
</feature>
<evidence type="ECO:0008006" key="5">
    <source>
        <dbReference type="Google" id="ProtNLM"/>
    </source>
</evidence>
<proteinExistence type="predicted"/>
<feature type="region of interest" description="Disordered" evidence="2">
    <location>
        <begin position="1"/>
        <end position="32"/>
    </location>
</feature>
<name>A0A368VTG7_9ACTN</name>
<evidence type="ECO:0000256" key="1">
    <source>
        <dbReference type="SAM" id="Coils"/>
    </source>
</evidence>
<feature type="coiled-coil region" evidence="1">
    <location>
        <begin position="94"/>
        <end position="121"/>
    </location>
</feature>
<dbReference type="Pfam" id="PF21983">
    <property type="entry name" value="NikA-like"/>
    <property type="match status" value="1"/>
</dbReference>
<sequence length="124" mass="14023">MNTESRADREAAEAEWLYEHRNDPDLEGEEEEVTVAKPLAVTTSLRMTKEESAAIQQAAQQANMSQSEWIRKVCMTMAERPSVAREVAVVGPQLRRLNDLLREAREVEGNLEQEVQTLLKAAQD</sequence>
<keyword evidence="1" id="KW-0175">Coiled coil</keyword>
<protein>
    <recommendedName>
        <fullName evidence="5">Ribbon-helix-helix CopG family protein</fullName>
    </recommendedName>
</protein>
<keyword evidence="4" id="KW-1185">Reference proteome</keyword>
<dbReference type="EMBL" id="QPJC01000003">
    <property type="protein sequence ID" value="RCW45280.1"/>
    <property type="molecule type" value="Genomic_DNA"/>
</dbReference>
<evidence type="ECO:0000313" key="4">
    <source>
        <dbReference type="Proteomes" id="UP000253495"/>
    </source>
</evidence>
<evidence type="ECO:0000313" key="3">
    <source>
        <dbReference type="EMBL" id="RCW45280.1"/>
    </source>
</evidence>
<dbReference type="InterPro" id="IPR053842">
    <property type="entry name" value="NikA-like"/>
</dbReference>
<reference evidence="3 4" key="1">
    <citation type="submission" date="2018-07" db="EMBL/GenBank/DDBJ databases">
        <title>Genomic Encyclopedia of Type Strains, Phase III (KMG-III): the genomes of soil and plant-associated and newly described type strains.</title>
        <authorList>
            <person name="Whitman W."/>
        </authorList>
    </citation>
    <scope>NUCLEOTIDE SEQUENCE [LARGE SCALE GENOMIC DNA]</scope>
    <source>
        <strain evidence="3 4">CECT 8575</strain>
    </source>
</reference>
<evidence type="ECO:0000256" key="2">
    <source>
        <dbReference type="SAM" id="MobiDB-lite"/>
    </source>
</evidence>
<dbReference type="RefSeq" id="WP_114452387.1">
    <property type="nucleotide sequence ID" value="NZ_QPJC01000003.1"/>
</dbReference>